<gene>
    <name evidence="2" type="ORF">BjapCC829_31610</name>
</gene>
<dbReference type="EMBL" id="CP088100">
    <property type="protein sequence ID" value="UFW84469.1"/>
    <property type="molecule type" value="Genomic_DNA"/>
</dbReference>
<dbReference type="RefSeq" id="WP_231142478.1">
    <property type="nucleotide sequence ID" value="NZ_CP088100.1"/>
</dbReference>
<evidence type="ECO:0000313" key="3">
    <source>
        <dbReference type="Proteomes" id="UP001430990"/>
    </source>
</evidence>
<accession>A0ABY3QEU1</accession>
<evidence type="ECO:0000313" key="2">
    <source>
        <dbReference type="EMBL" id="UFW84469.1"/>
    </source>
</evidence>
<sequence length="65" mass="6582">MTAVLGIAETVAATPSRVDIPSDVAACSSAESVDVGSVRPIARPVQPVSKPVTGGNSLWSVPSRH</sequence>
<name>A0ABY3QEU1_9BRAD</name>
<keyword evidence="3" id="KW-1185">Reference proteome</keyword>
<reference evidence="2" key="1">
    <citation type="submission" date="2021-11" db="EMBL/GenBank/DDBJ databases">
        <title>Australian commercial rhizobial inoculants.</title>
        <authorList>
            <person name="Kohlmeier M.G."/>
            <person name="O'Hara G.W."/>
            <person name="Colombi E."/>
            <person name="Ramsay J.P."/>
            <person name="Terpolilli J."/>
        </authorList>
    </citation>
    <scope>NUCLEOTIDE SEQUENCE</scope>
    <source>
        <strain evidence="2">CC829</strain>
    </source>
</reference>
<organism evidence="2 3">
    <name type="scientific">Bradyrhizobium barranii</name>
    <dbReference type="NCBI Taxonomy" id="2992140"/>
    <lineage>
        <taxon>Bacteria</taxon>
        <taxon>Pseudomonadati</taxon>
        <taxon>Pseudomonadota</taxon>
        <taxon>Alphaproteobacteria</taxon>
        <taxon>Hyphomicrobiales</taxon>
        <taxon>Nitrobacteraceae</taxon>
        <taxon>Bradyrhizobium</taxon>
    </lineage>
</organism>
<proteinExistence type="predicted"/>
<feature type="compositionally biased region" description="Polar residues" evidence="1">
    <location>
        <begin position="54"/>
        <end position="65"/>
    </location>
</feature>
<evidence type="ECO:0000256" key="1">
    <source>
        <dbReference type="SAM" id="MobiDB-lite"/>
    </source>
</evidence>
<protein>
    <submittedName>
        <fullName evidence="2">Uncharacterized protein</fullName>
    </submittedName>
</protein>
<feature type="region of interest" description="Disordered" evidence="1">
    <location>
        <begin position="46"/>
        <end position="65"/>
    </location>
</feature>
<dbReference type="Proteomes" id="UP001430990">
    <property type="component" value="Chromosome"/>
</dbReference>